<dbReference type="InterPro" id="IPR007110">
    <property type="entry name" value="Ig-like_dom"/>
</dbReference>
<name>A0A7R9E1Q5_9NEOP</name>
<proteinExistence type="predicted"/>
<dbReference type="InterPro" id="IPR036179">
    <property type="entry name" value="Ig-like_dom_sf"/>
</dbReference>
<accession>A0A7R9E1Q5</accession>
<dbReference type="PANTHER" id="PTHR23278">
    <property type="entry name" value="SIDESTEP PROTEIN"/>
    <property type="match status" value="1"/>
</dbReference>
<evidence type="ECO:0000259" key="1">
    <source>
        <dbReference type="PROSITE" id="PS50835"/>
    </source>
</evidence>
<dbReference type="PANTHER" id="PTHR23278:SF31">
    <property type="entry name" value="SIDESTEP II, ISOFORM A"/>
    <property type="match status" value="1"/>
</dbReference>
<sequence length="234" mass="26353">MNHYILWIPRGLMGPGDPPIVTLRLGSTLNPDDIKEGDDVYFECHVKANPPWRKLNWMHNGAIDYTLYPAGQYYHLVALPQVAHRKKGKVSSGTFLKIGRYQKHEFTSIPLSHNMSARIIRSNQSLVLQKVTRQSAGKYVCLAINEEGQTTSNELAFRVKFRLCFPANISTVVDSHFVCEALILCQDNDVTDDLSLSVYRSLTGGQNCSFSQLPCTTVRVCVSCNRRLNAYTVK</sequence>
<reference evidence="2" key="1">
    <citation type="submission" date="2020-11" db="EMBL/GenBank/DDBJ databases">
        <authorList>
            <person name="Tran Van P."/>
        </authorList>
    </citation>
    <scope>NUCLEOTIDE SEQUENCE</scope>
</reference>
<dbReference type="PROSITE" id="PS50835">
    <property type="entry name" value="IG_LIKE"/>
    <property type="match status" value="1"/>
</dbReference>
<dbReference type="EMBL" id="OB793000">
    <property type="protein sequence ID" value="CAD7425656.1"/>
    <property type="molecule type" value="Genomic_DNA"/>
</dbReference>
<evidence type="ECO:0000313" key="2">
    <source>
        <dbReference type="EMBL" id="CAD7425656.1"/>
    </source>
</evidence>
<dbReference type="Gene3D" id="2.60.40.10">
    <property type="entry name" value="Immunoglobulins"/>
    <property type="match status" value="1"/>
</dbReference>
<gene>
    <name evidence="2" type="ORF">TMSB3V08_LOCUS2562</name>
</gene>
<dbReference type="SMART" id="SM00409">
    <property type="entry name" value="IG"/>
    <property type="match status" value="1"/>
</dbReference>
<dbReference type="Pfam" id="PF13927">
    <property type="entry name" value="Ig_3"/>
    <property type="match status" value="1"/>
</dbReference>
<dbReference type="InterPro" id="IPR013783">
    <property type="entry name" value="Ig-like_fold"/>
</dbReference>
<protein>
    <recommendedName>
        <fullName evidence="1">Ig-like domain-containing protein</fullName>
    </recommendedName>
</protein>
<organism evidence="2">
    <name type="scientific">Timema monikensis</name>
    <dbReference type="NCBI Taxonomy" id="170555"/>
    <lineage>
        <taxon>Eukaryota</taxon>
        <taxon>Metazoa</taxon>
        <taxon>Ecdysozoa</taxon>
        <taxon>Arthropoda</taxon>
        <taxon>Hexapoda</taxon>
        <taxon>Insecta</taxon>
        <taxon>Pterygota</taxon>
        <taxon>Neoptera</taxon>
        <taxon>Polyneoptera</taxon>
        <taxon>Phasmatodea</taxon>
        <taxon>Timematodea</taxon>
        <taxon>Timematoidea</taxon>
        <taxon>Timematidae</taxon>
        <taxon>Timema</taxon>
    </lineage>
</organism>
<dbReference type="AlphaFoldDB" id="A0A7R9E1Q5"/>
<feature type="domain" description="Ig-like" evidence="1">
    <location>
        <begin position="18"/>
        <end position="156"/>
    </location>
</feature>
<dbReference type="InterPro" id="IPR003599">
    <property type="entry name" value="Ig_sub"/>
</dbReference>
<dbReference type="SUPFAM" id="SSF48726">
    <property type="entry name" value="Immunoglobulin"/>
    <property type="match status" value="1"/>
</dbReference>